<dbReference type="InterPro" id="IPR011551">
    <property type="entry name" value="NTP_PyrPHydrolase_MazG"/>
</dbReference>
<keyword evidence="2" id="KW-0378">Hydrolase</keyword>
<dbReference type="InterPro" id="IPR048015">
    <property type="entry name" value="NTP-PPase_MazG-like_N"/>
</dbReference>
<dbReference type="eggNOG" id="COG3956">
    <property type="taxonomic scope" value="Bacteria"/>
</dbReference>
<dbReference type="GO" id="GO:0046076">
    <property type="term" value="P:dTTP catabolic process"/>
    <property type="evidence" value="ECO:0007669"/>
    <property type="project" value="TreeGrafter"/>
</dbReference>
<dbReference type="AlphaFoldDB" id="A0A016QQU0"/>
<dbReference type="Gene3D" id="1.10.287.1080">
    <property type="entry name" value="MazG-like"/>
    <property type="match status" value="1"/>
</dbReference>
<organism evidence="2 3">
    <name type="scientific">Deinococcus phoenicis</name>
    <dbReference type="NCBI Taxonomy" id="1476583"/>
    <lineage>
        <taxon>Bacteria</taxon>
        <taxon>Thermotogati</taxon>
        <taxon>Deinococcota</taxon>
        <taxon>Deinococci</taxon>
        <taxon>Deinococcales</taxon>
        <taxon>Deinococcaceae</taxon>
        <taxon>Deinococcus</taxon>
    </lineage>
</organism>
<reference evidence="2 3" key="1">
    <citation type="submission" date="2014-03" db="EMBL/GenBank/DDBJ databases">
        <title>Draft genome sequence of Deinococcus phoenicis 1P10ME.</title>
        <authorList>
            <person name="Stepanov V.G."/>
            <person name="Vaishampayan P."/>
            <person name="Venkateswaran K."/>
            <person name="Fox G.E."/>
        </authorList>
    </citation>
    <scope>NUCLEOTIDE SEQUENCE [LARGE SCALE GENOMIC DNA]</scope>
    <source>
        <strain evidence="2 3">1P10ME</strain>
    </source>
</reference>
<dbReference type="NCBIfam" id="TIGR00444">
    <property type="entry name" value="mazG"/>
    <property type="match status" value="1"/>
</dbReference>
<dbReference type="EMBL" id="JHAC01000025">
    <property type="protein sequence ID" value="EYB68366.1"/>
    <property type="molecule type" value="Genomic_DNA"/>
</dbReference>
<dbReference type="InterPro" id="IPR004518">
    <property type="entry name" value="MazG-like_dom"/>
</dbReference>
<gene>
    <name evidence="2" type="ORF">DEIPH_ctg025orf0249</name>
</gene>
<dbReference type="STRING" id="1476583.DEIPH_ctg025orf0249"/>
<dbReference type="RefSeq" id="WP_034356749.1">
    <property type="nucleotide sequence ID" value="NZ_JHAC01000025.1"/>
</dbReference>
<dbReference type="GO" id="GO:0047429">
    <property type="term" value="F:nucleoside triphosphate diphosphatase activity"/>
    <property type="evidence" value="ECO:0007669"/>
    <property type="project" value="TreeGrafter"/>
</dbReference>
<dbReference type="FunFam" id="1.10.287.1080:FF:000001">
    <property type="entry name" value="Nucleoside triphosphate pyrophosphohydrolase"/>
    <property type="match status" value="1"/>
</dbReference>
<dbReference type="Pfam" id="PF03819">
    <property type="entry name" value="MazG"/>
    <property type="match status" value="1"/>
</dbReference>
<dbReference type="NCBIfam" id="NF008986">
    <property type="entry name" value="PRK12333.1"/>
    <property type="match status" value="1"/>
</dbReference>
<comment type="caution">
    <text evidence="2">The sequence shown here is derived from an EMBL/GenBank/DDBJ whole genome shotgun (WGS) entry which is preliminary data.</text>
</comment>
<dbReference type="Proteomes" id="UP000020492">
    <property type="component" value="Unassembled WGS sequence"/>
</dbReference>
<dbReference type="GO" id="GO:0046081">
    <property type="term" value="P:dUTP catabolic process"/>
    <property type="evidence" value="ECO:0007669"/>
    <property type="project" value="TreeGrafter"/>
</dbReference>
<accession>A0A016QQU0</accession>
<name>A0A016QQU0_9DEIO</name>
<dbReference type="PANTHER" id="PTHR30522:SF0">
    <property type="entry name" value="NUCLEOSIDE TRIPHOSPHATE PYROPHOSPHOHYDROLASE"/>
    <property type="match status" value="1"/>
</dbReference>
<sequence>MQELLDTLRRLRAPDGCPWDREQTHESLRPYLLEEAAEAVDAVSEGPAALAGELGDVLLQVAFHSVIAQEAGTFSYADVERGIVEKLVRRHPHVFGEVTVSGADEVVTNWEAIKTAERAGRPRSAAERVPSALGALARETQAQKLAGRGKTGREAVAEVLQSAPETAVGVAEVLSAVVAWARRAGVEAEVALRERTHAALAALPDPETHA</sequence>
<dbReference type="OrthoDB" id="9808939at2"/>
<dbReference type="PANTHER" id="PTHR30522">
    <property type="entry name" value="NUCLEOSIDE TRIPHOSPHATE PYROPHOSPHOHYDROLASE"/>
    <property type="match status" value="1"/>
</dbReference>
<dbReference type="GO" id="GO:0046047">
    <property type="term" value="P:TTP catabolic process"/>
    <property type="evidence" value="ECO:0007669"/>
    <property type="project" value="TreeGrafter"/>
</dbReference>
<dbReference type="PATRIC" id="fig|1476583.3.peg.1717"/>
<dbReference type="CDD" id="cd11528">
    <property type="entry name" value="NTP-PPase_MazG_Nterm"/>
    <property type="match status" value="1"/>
</dbReference>
<dbReference type="GO" id="GO:0006203">
    <property type="term" value="P:dGTP catabolic process"/>
    <property type="evidence" value="ECO:0007669"/>
    <property type="project" value="TreeGrafter"/>
</dbReference>
<evidence type="ECO:0000313" key="2">
    <source>
        <dbReference type="EMBL" id="EYB68366.1"/>
    </source>
</evidence>
<protein>
    <submittedName>
        <fullName evidence="2">Nucleoside triphosphate pyrophosphohydrolase</fullName>
    </submittedName>
</protein>
<feature type="domain" description="NTP pyrophosphohydrolase MazG-like" evidence="1">
    <location>
        <begin position="23"/>
        <end position="95"/>
    </location>
</feature>
<keyword evidence="3" id="KW-1185">Reference proteome</keyword>
<dbReference type="GO" id="GO:0046061">
    <property type="term" value="P:dATP catabolic process"/>
    <property type="evidence" value="ECO:0007669"/>
    <property type="project" value="TreeGrafter"/>
</dbReference>
<dbReference type="GO" id="GO:0046052">
    <property type="term" value="P:UTP catabolic process"/>
    <property type="evidence" value="ECO:0007669"/>
    <property type="project" value="TreeGrafter"/>
</dbReference>
<dbReference type="SUPFAM" id="SSF101386">
    <property type="entry name" value="all-alpha NTP pyrophosphatases"/>
    <property type="match status" value="1"/>
</dbReference>
<proteinExistence type="predicted"/>
<evidence type="ECO:0000313" key="3">
    <source>
        <dbReference type="Proteomes" id="UP000020492"/>
    </source>
</evidence>
<evidence type="ECO:0000259" key="1">
    <source>
        <dbReference type="Pfam" id="PF03819"/>
    </source>
</evidence>
<dbReference type="GO" id="GO:0006950">
    <property type="term" value="P:response to stress"/>
    <property type="evidence" value="ECO:0007669"/>
    <property type="project" value="UniProtKB-ARBA"/>
</dbReference>